<reference evidence="2 3" key="1">
    <citation type="submission" date="2024-05" db="EMBL/GenBank/DDBJ databases">
        <title>Haplotype-resolved chromosome-level genome assembly of Huyou (Citrus changshanensis).</title>
        <authorList>
            <person name="Miao C."/>
            <person name="Chen W."/>
            <person name="Wu Y."/>
            <person name="Wang L."/>
            <person name="Zhao S."/>
            <person name="Grierson D."/>
            <person name="Xu C."/>
            <person name="Chen K."/>
        </authorList>
    </citation>
    <scope>NUCLEOTIDE SEQUENCE [LARGE SCALE GENOMIC DNA]</scope>
    <source>
        <strain evidence="2">01-14</strain>
        <tissue evidence="2">Leaf</tissue>
    </source>
</reference>
<dbReference type="PANTHER" id="PTHR47542">
    <property type="entry name" value="ACYL-COA N-ACYLTRANSFERASES (NAT) SUPERFAMILY PROTEIN"/>
    <property type="match status" value="1"/>
</dbReference>
<organism evidence="2 3">
    <name type="scientific">Citrus x changshan-huyou</name>
    <dbReference type="NCBI Taxonomy" id="2935761"/>
    <lineage>
        <taxon>Eukaryota</taxon>
        <taxon>Viridiplantae</taxon>
        <taxon>Streptophyta</taxon>
        <taxon>Embryophyta</taxon>
        <taxon>Tracheophyta</taxon>
        <taxon>Spermatophyta</taxon>
        <taxon>Magnoliopsida</taxon>
        <taxon>eudicotyledons</taxon>
        <taxon>Gunneridae</taxon>
        <taxon>Pentapetalae</taxon>
        <taxon>rosids</taxon>
        <taxon>malvids</taxon>
        <taxon>Sapindales</taxon>
        <taxon>Rutaceae</taxon>
        <taxon>Aurantioideae</taxon>
        <taxon>Citrus</taxon>
    </lineage>
</organism>
<feature type="region of interest" description="Disordered" evidence="1">
    <location>
        <begin position="253"/>
        <end position="313"/>
    </location>
</feature>
<dbReference type="Proteomes" id="UP001428341">
    <property type="component" value="Unassembled WGS sequence"/>
</dbReference>
<sequence length="313" mass="34606">MGSNGTLTELQRNSTNWTIVVDEIVKMEKKIFPKHESLARSFDEDLKKKNSGLLYIQIHGQVVGYVMYAWPTSLSASITKLAGPISLSPLLKFPLHARNLNRLIKVLKEILWNTFETDLKFFHHCSRATNLNGTVHFGFCKLNSDYMIAAFDLAKDKFKFLALSEIIVCGLRSPGDKTRTRDTPGSSPDRTCKSRVLSGSGFQFLESGPVPGCTKPGPDPGFCQAYWGVGLANFVRRTRNSATLCEGLPCAKNRPRAKPRPKITARRPGRQNHPAEKGHKNGWAIALGGGAGQLRPPDSECRETLRGPSVSQK</sequence>
<evidence type="ECO:0000313" key="3">
    <source>
        <dbReference type="Proteomes" id="UP001428341"/>
    </source>
</evidence>
<proteinExistence type="predicted"/>
<evidence type="ECO:0000313" key="2">
    <source>
        <dbReference type="EMBL" id="KAK9186463.1"/>
    </source>
</evidence>
<accession>A0AAP0LSZ5</accession>
<keyword evidence="3" id="KW-1185">Reference proteome</keyword>
<dbReference type="PANTHER" id="PTHR47542:SF2">
    <property type="entry name" value="ACYL-COA N-ACYLTRANSFERASES (NAT) SUPERFAMILY PROTEIN"/>
    <property type="match status" value="1"/>
</dbReference>
<protein>
    <submittedName>
        <fullName evidence="2">Uncharacterized protein</fullName>
    </submittedName>
</protein>
<gene>
    <name evidence="2" type="ORF">WN944_005644</name>
</gene>
<feature type="compositionally biased region" description="Basic residues" evidence="1">
    <location>
        <begin position="253"/>
        <end position="270"/>
    </location>
</feature>
<dbReference type="EMBL" id="JBCGBO010000018">
    <property type="protein sequence ID" value="KAK9186463.1"/>
    <property type="molecule type" value="Genomic_DNA"/>
</dbReference>
<dbReference type="AlphaFoldDB" id="A0AAP0LSZ5"/>
<comment type="caution">
    <text evidence="2">The sequence shown here is derived from an EMBL/GenBank/DDBJ whole genome shotgun (WGS) entry which is preliminary data.</text>
</comment>
<evidence type="ECO:0000256" key="1">
    <source>
        <dbReference type="SAM" id="MobiDB-lite"/>
    </source>
</evidence>
<name>A0AAP0LSZ5_9ROSI</name>